<dbReference type="Pfam" id="PF00191">
    <property type="entry name" value="Annexin"/>
    <property type="match status" value="1"/>
</dbReference>
<organism evidence="4 5">
    <name type="scientific">Mugilogobius chulae</name>
    <name type="common">yellowstripe goby</name>
    <dbReference type="NCBI Taxonomy" id="88201"/>
    <lineage>
        <taxon>Eukaryota</taxon>
        <taxon>Metazoa</taxon>
        <taxon>Chordata</taxon>
        <taxon>Craniata</taxon>
        <taxon>Vertebrata</taxon>
        <taxon>Euteleostomi</taxon>
        <taxon>Actinopterygii</taxon>
        <taxon>Neopterygii</taxon>
        <taxon>Teleostei</taxon>
        <taxon>Neoteleostei</taxon>
        <taxon>Acanthomorphata</taxon>
        <taxon>Gobiaria</taxon>
        <taxon>Gobiiformes</taxon>
        <taxon>Gobioidei</taxon>
        <taxon>Gobiidae</taxon>
        <taxon>Gobionellinae</taxon>
        <taxon>Mugilogobius</taxon>
    </lineage>
</organism>
<gene>
    <name evidence="4" type="ORF">WMY93_021058</name>
</gene>
<dbReference type="GO" id="GO:0007165">
    <property type="term" value="P:signal transduction"/>
    <property type="evidence" value="ECO:0007669"/>
    <property type="project" value="TreeGrafter"/>
</dbReference>
<dbReference type="Proteomes" id="UP001460270">
    <property type="component" value="Unassembled WGS sequence"/>
</dbReference>
<dbReference type="PROSITE" id="PS51897">
    <property type="entry name" value="ANNEXIN_2"/>
    <property type="match status" value="1"/>
</dbReference>
<dbReference type="GO" id="GO:0005886">
    <property type="term" value="C:plasma membrane"/>
    <property type="evidence" value="ECO:0007669"/>
    <property type="project" value="TreeGrafter"/>
</dbReference>
<dbReference type="GO" id="GO:0005634">
    <property type="term" value="C:nucleus"/>
    <property type="evidence" value="ECO:0007669"/>
    <property type="project" value="TreeGrafter"/>
</dbReference>
<dbReference type="EMBL" id="JBBPFD010000015">
    <property type="protein sequence ID" value="KAK7895733.1"/>
    <property type="molecule type" value="Genomic_DNA"/>
</dbReference>
<evidence type="ECO:0000256" key="1">
    <source>
        <dbReference type="ARBA" id="ARBA00007831"/>
    </source>
</evidence>
<keyword evidence="5" id="KW-1185">Reference proteome</keyword>
<accession>A0AAW0N9L8</accession>
<dbReference type="GO" id="GO:0005737">
    <property type="term" value="C:cytoplasm"/>
    <property type="evidence" value="ECO:0007669"/>
    <property type="project" value="TreeGrafter"/>
</dbReference>
<dbReference type="Gene3D" id="1.10.220.10">
    <property type="entry name" value="Annexin"/>
    <property type="match status" value="1"/>
</dbReference>
<dbReference type="SUPFAM" id="SSF47874">
    <property type="entry name" value="Annexin"/>
    <property type="match status" value="1"/>
</dbReference>
<keyword evidence="2" id="KW-0677">Repeat</keyword>
<dbReference type="InterPro" id="IPR018502">
    <property type="entry name" value="Annexin_repeat"/>
</dbReference>
<dbReference type="PANTHER" id="PTHR10502">
    <property type="entry name" value="ANNEXIN"/>
    <property type="match status" value="1"/>
</dbReference>
<dbReference type="InterPro" id="IPR037104">
    <property type="entry name" value="Annexin_sf"/>
</dbReference>
<comment type="caution">
    <text evidence="4">The sequence shown here is derived from an EMBL/GenBank/DDBJ whole genome shotgun (WGS) entry which is preliminary data.</text>
</comment>
<evidence type="ECO:0000256" key="2">
    <source>
        <dbReference type="ARBA" id="ARBA00022737"/>
    </source>
</evidence>
<evidence type="ECO:0000313" key="5">
    <source>
        <dbReference type="Proteomes" id="UP001460270"/>
    </source>
</evidence>
<dbReference type="GO" id="GO:0006909">
    <property type="term" value="P:phagocytosis"/>
    <property type="evidence" value="ECO:0007669"/>
    <property type="project" value="TreeGrafter"/>
</dbReference>
<dbReference type="GO" id="GO:0005509">
    <property type="term" value="F:calcium ion binding"/>
    <property type="evidence" value="ECO:0007669"/>
    <property type="project" value="InterPro"/>
</dbReference>
<dbReference type="PANTHER" id="PTHR10502:SF237">
    <property type="entry name" value="ANNEXIN"/>
    <property type="match status" value="1"/>
</dbReference>
<comment type="similarity">
    <text evidence="1">Belongs to the annexin family.</text>
</comment>
<evidence type="ECO:0000256" key="3">
    <source>
        <dbReference type="ARBA" id="ARBA00023216"/>
    </source>
</evidence>
<protein>
    <submittedName>
        <fullName evidence="4">Uncharacterized protein</fullName>
    </submittedName>
</protein>
<sequence>MCNCACLCSGQRLDKALKAVLRGDLEDVALALLMTPAQLTPSASGRPPRVQRAAGGRVEERGHGDFEKALLALYRTSRDTSEEVDMQLAQRDAEILFEAGENHSGTNVDAFIEILTTRSAAQLSKSEY</sequence>
<dbReference type="GO" id="GO:0001786">
    <property type="term" value="F:phosphatidylserine binding"/>
    <property type="evidence" value="ECO:0007669"/>
    <property type="project" value="TreeGrafter"/>
</dbReference>
<name>A0AAW0N9L8_9GOBI</name>
<dbReference type="GO" id="GO:0071385">
    <property type="term" value="P:cellular response to glucocorticoid stimulus"/>
    <property type="evidence" value="ECO:0007669"/>
    <property type="project" value="TreeGrafter"/>
</dbReference>
<keyword evidence="3" id="KW-0041">Annexin</keyword>
<dbReference type="AlphaFoldDB" id="A0AAW0N9L8"/>
<reference evidence="5" key="1">
    <citation type="submission" date="2024-04" db="EMBL/GenBank/DDBJ databases">
        <title>Salinicola lusitanus LLJ914,a marine bacterium isolated from the Okinawa Trough.</title>
        <authorList>
            <person name="Li J."/>
        </authorList>
    </citation>
    <scope>NUCLEOTIDE SEQUENCE [LARGE SCALE GENOMIC DNA]</scope>
</reference>
<evidence type="ECO:0000313" key="4">
    <source>
        <dbReference type="EMBL" id="KAK7895733.1"/>
    </source>
</evidence>
<dbReference type="GO" id="GO:0012506">
    <property type="term" value="C:vesicle membrane"/>
    <property type="evidence" value="ECO:0007669"/>
    <property type="project" value="TreeGrafter"/>
</dbReference>
<proteinExistence type="inferred from homology"/>
<dbReference type="GO" id="GO:0005544">
    <property type="term" value="F:calcium-dependent phospholipid binding"/>
    <property type="evidence" value="ECO:0007669"/>
    <property type="project" value="InterPro"/>
</dbReference>